<keyword evidence="16" id="KW-1185">Reference proteome</keyword>
<accession>A0A922KXF8</accession>
<evidence type="ECO:0000256" key="2">
    <source>
        <dbReference type="ARBA" id="ARBA00004922"/>
    </source>
</evidence>
<comment type="similarity">
    <text evidence="3">Belongs to the glycosyltransferase 31 family. Beta3-Gal-T subfamily.</text>
</comment>
<dbReference type="PANTHER" id="PTHR23033:SF49">
    <property type="entry name" value="PUTATIVE-RELATED"/>
    <property type="match status" value="1"/>
</dbReference>
<evidence type="ECO:0000256" key="3">
    <source>
        <dbReference type="ARBA" id="ARBA00006462"/>
    </source>
</evidence>
<keyword evidence="9" id="KW-0735">Signal-anchor</keyword>
<comment type="caution">
    <text evidence="15">The sequence shown here is derived from an EMBL/GenBank/DDBJ whole genome shotgun (WGS) entry which is preliminary data.</text>
</comment>
<keyword evidence="7 13" id="KW-0812">Transmembrane</keyword>
<dbReference type="GO" id="GO:0000166">
    <property type="term" value="F:nucleotide binding"/>
    <property type="evidence" value="ECO:0007669"/>
    <property type="project" value="UniProtKB-KW"/>
</dbReference>
<organism evidence="15 16">
    <name type="scientific">Dermatophagoides farinae</name>
    <name type="common">American house dust mite</name>
    <dbReference type="NCBI Taxonomy" id="6954"/>
    <lineage>
        <taxon>Eukaryota</taxon>
        <taxon>Metazoa</taxon>
        <taxon>Ecdysozoa</taxon>
        <taxon>Arthropoda</taxon>
        <taxon>Chelicerata</taxon>
        <taxon>Arachnida</taxon>
        <taxon>Acari</taxon>
        <taxon>Acariformes</taxon>
        <taxon>Sarcoptiformes</taxon>
        <taxon>Astigmata</taxon>
        <taxon>Psoroptidia</taxon>
        <taxon>Analgoidea</taxon>
        <taxon>Pyroglyphidae</taxon>
        <taxon>Dermatophagoidinae</taxon>
        <taxon>Dermatophagoides</taxon>
    </lineage>
</organism>
<evidence type="ECO:0000313" key="16">
    <source>
        <dbReference type="Proteomes" id="UP000790347"/>
    </source>
</evidence>
<dbReference type="PANTHER" id="PTHR23033">
    <property type="entry name" value="BETA1,3-GALACTOSYLTRANSFERASE"/>
    <property type="match status" value="1"/>
</dbReference>
<dbReference type="InterPro" id="IPR026050">
    <property type="entry name" value="C1GALT1/C1GALT1_chp1"/>
</dbReference>
<dbReference type="Pfam" id="PF02434">
    <property type="entry name" value="Fringe"/>
    <property type="match status" value="1"/>
</dbReference>
<reference evidence="15" key="1">
    <citation type="submission" date="2013-05" db="EMBL/GenBank/DDBJ databases">
        <authorList>
            <person name="Yim A.K.Y."/>
            <person name="Chan T.F."/>
            <person name="Ji K.M."/>
            <person name="Liu X.Y."/>
            <person name="Zhou J.W."/>
            <person name="Li R.Q."/>
            <person name="Yang K.Y."/>
            <person name="Li J."/>
            <person name="Li M."/>
            <person name="Law P.T.W."/>
            <person name="Wu Y.L."/>
            <person name="Cai Z.L."/>
            <person name="Qin H."/>
            <person name="Bao Y."/>
            <person name="Leung R.K.K."/>
            <person name="Ng P.K.S."/>
            <person name="Zou J."/>
            <person name="Zhong X.J."/>
            <person name="Ran P.X."/>
            <person name="Zhong N.S."/>
            <person name="Liu Z.G."/>
            <person name="Tsui S.K.W."/>
        </authorList>
    </citation>
    <scope>NUCLEOTIDE SEQUENCE</scope>
    <source>
        <strain evidence="15">Derf</strain>
        <tissue evidence="15">Whole organism</tissue>
    </source>
</reference>
<name>A0A922KXF8_DERFA</name>
<protein>
    <recommendedName>
        <fullName evidence="4">N-acetylgalactosaminide beta-1,3-galactosyltransferase</fullName>
        <ecNumber evidence="4">2.4.1.122</ecNumber>
    </recommendedName>
</protein>
<comment type="subcellular location">
    <subcellularLocation>
        <location evidence="1">Membrane</location>
        <topology evidence="1">Single-pass type II membrane protein</topology>
    </subcellularLocation>
</comment>
<keyword evidence="8" id="KW-0547">Nucleotide-binding</keyword>
<dbReference type="AlphaFoldDB" id="A0A922KXF8"/>
<comment type="pathway">
    <text evidence="2">Protein modification; protein glycosylation.</text>
</comment>
<sequence>MCNQHINSGINKWSMAMFVGRKANSYSILAMRIWKLFLILCSVISGILFAIVWCNYEQTVMRITSMHSPLSMVNHFEVGNGNWRSKLDDHLQQNSMSYNKWLASLSLESVPIPNELVSYGKNRSSLKLESEWLANRTRILCLVLATTRSRIRAVNHTWTRHCNERHFYGGFHEKQAPYVKIKFLDDSLLSPRTFCLAFIDLMARVKHDYDWLLITTDQTYAIVENLRYLVTPLNPRERFYIGRPVQHYFLGVYNSFDSGIVLSRGSVDLLANTLFMGNHTTCINLPTNGLVYGGQFDSYIGMFFASHSVRPENSYDQSSGTRFHPFMPEKHLNPQLISVFDTFWMSNLLPVNSGFRCCSDHAITFTGFSSVTMYFIEYLLYHLAAFSKFDSIDGLGNHPPPYLAYRVPSDLDGTTIMSMTTTNTHHNIHHHHHHHRKRKRTKHRKKKPPNEDESSSFIKNKDFS</sequence>
<reference evidence="15" key="2">
    <citation type="journal article" date="2022" name="Res Sq">
        <title>Comparative Genomics Reveals Insights into the Divergent Evolution of Astigmatic Mites and Household Pest Adaptations.</title>
        <authorList>
            <person name="Xiong Q."/>
            <person name="Wan A.T.-Y."/>
            <person name="Liu X.-Y."/>
            <person name="Fung C.S.-H."/>
            <person name="Xiao X."/>
            <person name="Malainual N."/>
            <person name="Hou J."/>
            <person name="Wang L."/>
            <person name="Wang M."/>
            <person name="Yang K."/>
            <person name="Cui Y."/>
            <person name="Leung E."/>
            <person name="Nong W."/>
            <person name="Shin S.-K."/>
            <person name="Au S."/>
            <person name="Jeong K.Y."/>
            <person name="Chew F.T."/>
            <person name="Hui J."/>
            <person name="Leung T.F."/>
            <person name="Tungtrongchitr A."/>
            <person name="Zhong N."/>
            <person name="Liu Z."/>
            <person name="Tsui S."/>
        </authorList>
    </citation>
    <scope>NUCLEOTIDE SEQUENCE</scope>
    <source>
        <strain evidence="15">Derf</strain>
        <tissue evidence="15">Whole organism</tissue>
    </source>
</reference>
<evidence type="ECO:0000256" key="6">
    <source>
        <dbReference type="ARBA" id="ARBA00022679"/>
    </source>
</evidence>
<proteinExistence type="inferred from homology"/>
<evidence type="ECO:0000256" key="12">
    <source>
        <dbReference type="SAM" id="MobiDB-lite"/>
    </source>
</evidence>
<dbReference type="GO" id="GO:0016020">
    <property type="term" value="C:membrane"/>
    <property type="evidence" value="ECO:0007669"/>
    <property type="project" value="UniProtKB-SubCell"/>
</dbReference>
<evidence type="ECO:0000256" key="4">
    <source>
        <dbReference type="ARBA" id="ARBA00012557"/>
    </source>
</evidence>
<keyword evidence="6" id="KW-0808">Transferase</keyword>
<feature type="transmembrane region" description="Helical" evidence="13">
    <location>
        <begin position="33"/>
        <end position="53"/>
    </location>
</feature>
<evidence type="ECO:0000256" key="11">
    <source>
        <dbReference type="ARBA" id="ARBA00023136"/>
    </source>
</evidence>
<evidence type="ECO:0000256" key="10">
    <source>
        <dbReference type="ARBA" id="ARBA00022989"/>
    </source>
</evidence>
<dbReference type="Proteomes" id="UP000790347">
    <property type="component" value="Unassembled WGS sequence"/>
</dbReference>
<keyword evidence="11 13" id="KW-0472">Membrane</keyword>
<evidence type="ECO:0000256" key="7">
    <source>
        <dbReference type="ARBA" id="ARBA00022692"/>
    </source>
</evidence>
<evidence type="ECO:0000259" key="14">
    <source>
        <dbReference type="Pfam" id="PF02434"/>
    </source>
</evidence>
<dbReference type="EMBL" id="ASGP02000008">
    <property type="protein sequence ID" value="KAH9494065.1"/>
    <property type="molecule type" value="Genomic_DNA"/>
</dbReference>
<feature type="domain" description="Fringe-like glycosyltransferase" evidence="14">
    <location>
        <begin position="148"/>
        <end position="251"/>
    </location>
</feature>
<evidence type="ECO:0000256" key="5">
    <source>
        <dbReference type="ARBA" id="ARBA00022676"/>
    </source>
</evidence>
<evidence type="ECO:0000256" key="8">
    <source>
        <dbReference type="ARBA" id="ARBA00022741"/>
    </source>
</evidence>
<dbReference type="GO" id="GO:0016263">
    <property type="term" value="F:glycoprotein-N-acetylgalactosamine 3-beta-galactosyltransferase activity"/>
    <property type="evidence" value="ECO:0007669"/>
    <property type="project" value="UniProtKB-EC"/>
</dbReference>
<dbReference type="EC" id="2.4.1.122" evidence="4"/>
<evidence type="ECO:0000256" key="13">
    <source>
        <dbReference type="SAM" id="Phobius"/>
    </source>
</evidence>
<keyword evidence="5" id="KW-0328">Glycosyltransferase</keyword>
<feature type="region of interest" description="Disordered" evidence="12">
    <location>
        <begin position="424"/>
        <end position="464"/>
    </location>
</feature>
<evidence type="ECO:0000256" key="9">
    <source>
        <dbReference type="ARBA" id="ARBA00022968"/>
    </source>
</evidence>
<dbReference type="InterPro" id="IPR003378">
    <property type="entry name" value="Fringe-like_glycosylTrfase"/>
</dbReference>
<feature type="compositionally biased region" description="Basic residues" evidence="12">
    <location>
        <begin position="426"/>
        <end position="447"/>
    </location>
</feature>
<dbReference type="Gene3D" id="3.90.550.50">
    <property type="match status" value="1"/>
</dbReference>
<evidence type="ECO:0000313" key="15">
    <source>
        <dbReference type="EMBL" id="KAH9494065.1"/>
    </source>
</evidence>
<keyword evidence="10 13" id="KW-1133">Transmembrane helix</keyword>
<evidence type="ECO:0000256" key="1">
    <source>
        <dbReference type="ARBA" id="ARBA00004606"/>
    </source>
</evidence>
<gene>
    <name evidence="15" type="ORF">DERF_014782</name>
</gene>